<dbReference type="Proteomes" id="UP000001514">
    <property type="component" value="Unassembled WGS sequence"/>
</dbReference>
<dbReference type="KEGG" id="smo:SELMODRAFT_49788"/>
<dbReference type="HOGENOM" id="CLU_2838829_0_0_1"/>
<dbReference type="InterPro" id="IPR032867">
    <property type="entry name" value="DYW_dom"/>
</dbReference>
<dbReference type="GO" id="GO:0008270">
    <property type="term" value="F:zinc ion binding"/>
    <property type="evidence" value="ECO:0007669"/>
    <property type="project" value="InterPro"/>
</dbReference>
<dbReference type="Pfam" id="PF14432">
    <property type="entry name" value="DYW_deaminase"/>
    <property type="match status" value="1"/>
</dbReference>
<name>D8SZZ8_SELML</name>
<gene>
    <name evidence="2" type="ORF">SELMODRAFT_49788</name>
</gene>
<evidence type="ECO:0000313" key="2">
    <source>
        <dbReference type="EMBL" id="EFJ09993.1"/>
    </source>
</evidence>
<feature type="non-terminal residue" evidence="2">
    <location>
        <position position="1"/>
    </location>
</feature>
<proteinExistence type="predicted"/>
<dbReference type="AlphaFoldDB" id="D8SZZ8"/>
<evidence type="ECO:0000259" key="1">
    <source>
        <dbReference type="Pfam" id="PF14432"/>
    </source>
</evidence>
<reference evidence="2 3" key="1">
    <citation type="journal article" date="2011" name="Science">
        <title>The Selaginella genome identifies genetic changes associated with the evolution of vascular plants.</title>
        <authorList>
            <person name="Banks J.A."/>
            <person name="Nishiyama T."/>
            <person name="Hasebe M."/>
            <person name="Bowman J.L."/>
            <person name="Gribskov M."/>
            <person name="dePamphilis C."/>
            <person name="Albert V.A."/>
            <person name="Aono N."/>
            <person name="Aoyama T."/>
            <person name="Ambrose B.A."/>
            <person name="Ashton N.W."/>
            <person name="Axtell M.J."/>
            <person name="Barker E."/>
            <person name="Barker M.S."/>
            <person name="Bennetzen J.L."/>
            <person name="Bonawitz N.D."/>
            <person name="Chapple C."/>
            <person name="Cheng C."/>
            <person name="Correa L.G."/>
            <person name="Dacre M."/>
            <person name="DeBarry J."/>
            <person name="Dreyer I."/>
            <person name="Elias M."/>
            <person name="Engstrom E.M."/>
            <person name="Estelle M."/>
            <person name="Feng L."/>
            <person name="Finet C."/>
            <person name="Floyd S.K."/>
            <person name="Frommer W.B."/>
            <person name="Fujita T."/>
            <person name="Gramzow L."/>
            <person name="Gutensohn M."/>
            <person name="Harholt J."/>
            <person name="Hattori M."/>
            <person name="Heyl A."/>
            <person name="Hirai T."/>
            <person name="Hiwatashi Y."/>
            <person name="Ishikawa M."/>
            <person name="Iwata M."/>
            <person name="Karol K.G."/>
            <person name="Koehler B."/>
            <person name="Kolukisaoglu U."/>
            <person name="Kubo M."/>
            <person name="Kurata T."/>
            <person name="Lalonde S."/>
            <person name="Li K."/>
            <person name="Li Y."/>
            <person name="Litt A."/>
            <person name="Lyons E."/>
            <person name="Manning G."/>
            <person name="Maruyama T."/>
            <person name="Michael T.P."/>
            <person name="Mikami K."/>
            <person name="Miyazaki S."/>
            <person name="Morinaga S."/>
            <person name="Murata T."/>
            <person name="Mueller-Roeber B."/>
            <person name="Nelson D.R."/>
            <person name="Obara M."/>
            <person name="Oguri Y."/>
            <person name="Olmstead R.G."/>
            <person name="Onodera N."/>
            <person name="Petersen B.L."/>
            <person name="Pils B."/>
            <person name="Prigge M."/>
            <person name="Rensing S.A."/>
            <person name="Riano-Pachon D.M."/>
            <person name="Roberts A.W."/>
            <person name="Sato Y."/>
            <person name="Scheller H.V."/>
            <person name="Schulz B."/>
            <person name="Schulz C."/>
            <person name="Shakirov E.V."/>
            <person name="Shibagaki N."/>
            <person name="Shinohara N."/>
            <person name="Shippen D.E."/>
            <person name="Soerensen I."/>
            <person name="Sotooka R."/>
            <person name="Sugimoto N."/>
            <person name="Sugita M."/>
            <person name="Sumikawa N."/>
            <person name="Tanurdzic M."/>
            <person name="Theissen G."/>
            <person name="Ulvskov P."/>
            <person name="Wakazuki S."/>
            <person name="Weng J.K."/>
            <person name="Willats W.W."/>
            <person name="Wipf D."/>
            <person name="Wolf P.G."/>
            <person name="Yang L."/>
            <person name="Zimmer A.D."/>
            <person name="Zhu Q."/>
            <person name="Mitros T."/>
            <person name="Hellsten U."/>
            <person name="Loque D."/>
            <person name="Otillar R."/>
            <person name="Salamov A."/>
            <person name="Schmutz J."/>
            <person name="Shapiro H."/>
            <person name="Lindquist E."/>
            <person name="Lucas S."/>
            <person name="Rokhsar D."/>
            <person name="Grigoriev I.V."/>
        </authorList>
    </citation>
    <scope>NUCLEOTIDE SEQUENCE [LARGE SCALE GENOMIC DNA]</scope>
</reference>
<organism evidence="3">
    <name type="scientific">Selaginella moellendorffii</name>
    <name type="common">Spikemoss</name>
    <dbReference type="NCBI Taxonomy" id="88036"/>
    <lineage>
        <taxon>Eukaryota</taxon>
        <taxon>Viridiplantae</taxon>
        <taxon>Streptophyta</taxon>
        <taxon>Embryophyta</taxon>
        <taxon>Tracheophyta</taxon>
        <taxon>Lycopodiopsida</taxon>
        <taxon>Selaginellales</taxon>
        <taxon>Selaginellaceae</taxon>
        <taxon>Selaginella</taxon>
    </lineage>
</organism>
<accession>D8SZZ8</accession>
<feature type="non-terminal residue" evidence="2">
    <location>
        <position position="66"/>
    </location>
</feature>
<keyword evidence="3" id="KW-1185">Reference proteome</keyword>
<dbReference type="eggNOG" id="KOG4197">
    <property type="taxonomic scope" value="Eukaryota"/>
</dbReference>
<evidence type="ECO:0000313" key="3">
    <source>
        <dbReference type="Proteomes" id="UP000001514"/>
    </source>
</evidence>
<dbReference type="EMBL" id="GL377657">
    <property type="protein sequence ID" value="EFJ09993.1"/>
    <property type="molecule type" value="Genomic_DNA"/>
</dbReference>
<sequence length="66" mass="7491">LPREMRHADYVPDTKMVPHGVEEEQKDLSQREAWALPLKIMKNLGVCGDYHTAIKFISVISGPETI</sequence>
<feature type="domain" description="DYW" evidence="1">
    <location>
        <begin position="36"/>
        <end position="64"/>
    </location>
</feature>
<protein>
    <recommendedName>
        <fullName evidence="1">DYW domain-containing protein</fullName>
    </recommendedName>
</protein>
<dbReference type="InParanoid" id="D8SZZ8"/>